<dbReference type="AlphaFoldDB" id="A0A2I1FGW5"/>
<accession>A0A2I1FGW5</accession>
<protein>
    <submittedName>
        <fullName evidence="1">Uncharacterized protein</fullName>
    </submittedName>
</protein>
<proteinExistence type="predicted"/>
<sequence>METGTPNHEDNVHDLLTGNANVIMKTIFLVHLMNQLASATHMVILIRSMILVALSTTPFYGYTSLVQISVMDVIIKHRLIICYFYSFTQ</sequence>
<dbReference type="EMBL" id="LLXH01003591">
    <property type="protein sequence ID" value="PKC54054.1"/>
    <property type="molecule type" value="Genomic_DNA"/>
</dbReference>
<dbReference type="Proteomes" id="UP000232688">
    <property type="component" value="Unassembled WGS sequence"/>
</dbReference>
<evidence type="ECO:0000313" key="1">
    <source>
        <dbReference type="EMBL" id="PKC54054.1"/>
    </source>
</evidence>
<gene>
    <name evidence="1" type="ORF">RhiirA1_429979</name>
</gene>
<reference evidence="1 2" key="2">
    <citation type="submission" date="2017-10" db="EMBL/GenBank/DDBJ databases">
        <title>Genome analyses suggest a sexual origin of heterokaryosis in a supposedly ancient asexual fungus.</title>
        <authorList>
            <person name="Corradi N."/>
            <person name="Sedzielewska K."/>
            <person name="Noel J."/>
            <person name="Charron P."/>
            <person name="Farinelli L."/>
            <person name="Marton T."/>
            <person name="Kruger M."/>
            <person name="Pelin A."/>
            <person name="Brachmann A."/>
            <person name="Corradi N."/>
        </authorList>
    </citation>
    <scope>NUCLEOTIDE SEQUENCE [LARGE SCALE GENOMIC DNA]</scope>
    <source>
        <strain evidence="1 2">A1</strain>
    </source>
</reference>
<reference evidence="1 2" key="1">
    <citation type="submission" date="2017-10" db="EMBL/GenBank/DDBJ databases">
        <title>Extensive intraspecific genome diversity in a model arbuscular mycorrhizal fungus.</title>
        <authorList>
            <person name="Chen E.C.H."/>
            <person name="Morin E."/>
            <person name="Baudet D."/>
            <person name="Noel J."/>
            <person name="Ndikumana S."/>
            <person name="Charron P."/>
            <person name="St-Onge C."/>
            <person name="Giorgi J."/>
            <person name="Grigoriev I.V."/>
            <person name="Roux C."/>
            <person name="Martin F.M."/>
            <person name="Corradi N."/>
        </authorList>
    </citation>
    <scope>NUCLEOTIDE SEQUENCE [LARGE SCALE GENOMIC DNA]</scope>
    <source>
        <strain evidence="1 2">A1</strain>
    </source>
</reference>
<name>A0A2I1FGW5_9GLOM</name>
<dbReference type="VEuPathDB" id="FungiDB:FUN_017018"/>
<evidence type="ECO:0000313" key="2">
    <source>
        <dbReference type="Proteomes" id="UP000232688"/>
    </source>
</evidence>
<dbReference type="VEuPathDB" id="FungiDB:RhiirA1_429979"/>
<organism evidence="1 2">
    <name type="scientific">Rhizophagus irregularis</name>
    <dbReference type="NCBI Taxonomy" id="588596"/>
    <lineage>
        <taxon>Eukaryota</taxon>
        <taxon>Fungi</taxon>
        <taxon>Fungi incertae sedis</taxon>
        <taxon>Mucoromycota</taxon>
        <taxon>Glomeromycotina</taxon>
        <taxon>Glomeromycetes</taxon>
        <taxon>Glomerales</taxon>
        <taxon>Glomeraceae</taxon>
        <taxon>Rhizophagus</taxon>
    </lineage>
</organism>
<comment type="caution">
    <text evidence="1">The sequence shown here is derived from an EMBL/GenBank/DDBJ whole genome shotgun (WGS) entry which is preliminary data.</text>
</comment>